<dbReference type="OrthoDB" id="9800571at2"/>
<gene>
    <name evidence="1" type="ORF">SAMN02745135_00956</name>
</gene>
<dbReference type="Proteomes" id="UP000183967">
    <property type="component" value="Unassembled WGS sequence"/>
</dbReference>
<name>A0A1M5TDT1_9FIRM</name>
<evidence type="ECO:0000313" key="1">
    <source>
        <dbReference type="EMBL" id="SHH48892.1"/>
    </source>
</evidence>
<dbReference type="RefSeq" id="WP_073195926.1">
    <property type="nucleotide sequence ID" value="NZ_FQXO01000020.1"/>
</dbReference>
<proteinExistence type="predicted"/>
<dbReference type="AlphaFoldDB" id="A0A1M5TDT1"/>
<protein>
    <submittedName>
        <fullName evidence="1">Spore coat associated protein JA (CotJA)</fullName>
    </submittedName>
</protein>
<keyword evidence="2" id="KW-1185">Reference proteome</keyword>
<sequence length="49" mass="5914">MDMKKYPYYELAKAYIPYQIMGKIYCPEEALKKGTIFPELYMPYKPVKK</sequence>
<dbReference type="EMBL" id="FQXO01000020">
    <property type="protein sequence ID" value="SHH48892.1"/>
    <property type="molecule type" value="Genomic_DNA"/>
</dbReference>
<organism evidence="1 2">
    <name type="scientific">Caloranaerobacter azorensis DSM 13643</name>
    <dbReference type="NCBI Taxonomy" id="1121264"/>
    <lineage>
        <taxon>Bacteria</taxon>
        <taxon>Bacillati</taxon>
        <taxon>Bacillota</taxon>
        <taxon>Tissierellia</taxon>
        <taxon>Tissierellales</taxon>
        <taxon>Thermohalobacteraceae</taxon>
        <taxon>Caloranaerobacter</taxon>
    </lineage>
</organism>
<dbReference type="Pfam" id="PF11007">
    <property type="entry name" value="CotJA"/>
    <property type="match status" value="1"/>
</dbReference>
<accession>A0A1M5TDT1</accession>
<dbReference type="InterPro" id="IPR020256">
    <property type="entry name" value="Spore_coat_CotJA"/>
</dbReference>
<evidence type="ECO:0000313" key="2">
    <source>
        <dbReference type="Proteomes" id="UP000183967"/>
    </source>
</evidence>
<reference evidence="2" key="1">
    <citation type="submission" date="2016-11" db="EMBL/GenBank/DDBJ databases">
        <authorList>
            <person name="Varghese N."/>
            <person name="Submissions S."/>
        </authorList>
    </citation>
    <scope>NUCLEOTIDE SEQUENCE [LARGE SCALE GENOMIC DNA]</scope>
    <source>
        <strain evidence="2">DSM 13643</strain>
    </source>
</reference>